<dbReference type="EMBL" id="JAFEUM010000004">
    <property type="protein sequence ID" value="MBM7037224.1"/>
    <property type="molecule type" value="Genomic_DNA"/>
</dbReference>
<dbReference type="Gene3D" id="1.10.10.10">
    <property type="entry name" value="Winged helix-like DNA-binding domain superfamily/Winged helix DNA-binding domain"/>
    <property type="match status" value="1"/>
</dbReference>
<sequence>MKNISIKQLNVFCQIARSGSLSLAAEHLFMSKAAVSLSLTELEKHLGHRVFDRVNQRLHLNHQGYQLLPLADELLQRHAEIELLYAQSAPLAGTLKVGASQTVGSYLLPYLLADFEKERVMDFSTGDEPNYIDKQVQITNHFELCQNILDYKVDVGFTEGVVQHPDLISLPFTHDEMWIIAAKGASKFDEETIDVKALSGQQWLLREEGSGSRDFFIQHIAPSLTAWDTHFQFNSNAAIINGVTAGLGLSCLSHHVITKGNLSPHLQIISLSTSMQRSFSILLHKNKYQSPLLNCFVEFSKRWGIQTANELA</sequence>
<protein>
    <submittedName>
        <fullName evidence="6">LysR family transcriptional regulator</fullName>
    </submittedName>
</protein>
<dbReference type="SUPFAM" id="SSF53850">
    <property type="entry name" value="Periplasmic binding protein-like II"/>
    <property type="match status" value="1"/>
</dbReference>
<name>A0ABS2HJL0_9VIBR</name>
<dbReference type="Gene3D" id="3.40.190.290">
    <property type="match status" value="1"/>
</dbReference>
<dbReference type="InterPro" id="IPR000847">
    <property type="entry name" value="LysR_HTH_N"/>
</dbReference>
<evidence type="ECO:0000256" key="1">
    <source>
        <dbReference type="ARBA" id="ARBA00009437"/>
    </source>
</evidence>
<evidence type="ECO:0000256" key="2">
    <source>
        <dbReference type="ARBA" id="ARBA00023015"/>
    </source>
</evidence>
<feature type="domain" description="HTH lysR-type" evidence="5">
    <location>
        <begin position="4"/>
        <end position="61"/>
    </location>
</feature>
<evidence type="ECO:0000259" key="5">
    <source>
        <dbReference type="PROSITE" id="PS50931"/>
    </source>
</evidence>
<dbReference type="RefSeq" id="WP_205158772.1">
    <property type="nucleotide sequence ID" value="NZ_JAFEUM010000004.1"/>
</dbReference>
<evidence type="ECO:0000313" key="7">
    <source>
        <dbReference type="Proteomes" id="UP000809621"/>
    </source>
</evidence>
<gene>
    <name evidence="6" type="ORF">JQC93_12495</name>
</gene>
<dbReference type="Pfam" id="PF03466">
    <property type="entry name" value="LysR_substrate"/>
    <property type="match status" value="1"/>
</dbReference>
<keyword evidence="4" id="KW-0804">Transcription</keyword>
<dbReference type="PANTHER" id="PTHR30126">
    <property type="entry name" value="HTH-TYPE TRANSCRIPTIONAL REGULATOR"/>
    <property type="match status" value="1"/>
</dbReference>
<dbReference type="SUPFAM" id="SSF46785">
    <property type="entry name" value="Winged helix' DNA-binding domain"/>
    <property type="match status" value="1"/>
</dbReference>
<dbReference type="InterPro" id="IPR036390">
    <property type="entry name" value="WH_DNA-bd_sf"/>
</dbReference>
<dbReference type="Pfam" id="PF00126">
    <property type="entry name" value="HTH_1"/>
    <property type="match status" value="1"/>
</dbReference>
<comment type="caution">
    <text evidence="6">The sequence shown here is derived from an EMBL/GenBank/DDBJ whole genome shotgun (WGS) entry which is preliminary data.</text>
</comment>
<dbReference type="PROSITE" id="PS50931">
    <property type="entry name" value="HTH_LYSR"/>
    <property type="match status" value="1"/>
</dbReference>
<keyword evidence="2" id="KW-0805">Transcription regulation</keyword>
<dbReference type="PANTHER" id="PTHR30126:SF94">
    <property type="entry name" value="LYSR FAMILY TRANSCRIPTIONAL REGULATOR"/>
    <property type="match status" value="1"/>
</dbReference>
<evidence type="ECO:0000256" key="3">
    <source>
        <dbReference type="ARBA" id="ARBA00023125"/>
    </source>
</evidence>
<organism evidence="6 7">
    <name type="scientific">Vibrio ulleungensis</name>
    <dbReference type="NCBI Taxonomy" id="2807619"/>
    <lineage>
        <taxon>Bacteria</taxon>
        <taxon>Pseudomonadati</taxon>
        <taxon>Pseudomonadota</taxon>
        <taxon>Gammaproteobacteria</taxon>
        <taxon>Vibrionales</taxon>
        <taxon>Vibrionaceae</taxon>
        <taxon>Vibrio</taxon>
    </lineage>
</organism>
<dbReference type="InterPro" id="IPR005119">
    <property type="entry name" value="LysR_subst-bd"/>
</dbReference>
<evidence type="ECO:0000256" key="4">
    <source>
        <dbReference type="ARBA" id="ARBA00023163"/>
    </source>
</evidence>
<reference evidence="6 7" key="1">
    <citation type="submission" date="2021-02" db="EMBL/GenBank/DDBJ databases">
        <authorList>
            <person name="Park J.-S."/>
        </authorList>
    </citation>
    <scope>NUCLEOTIDE SEQUENCE [LARGE SCALE GENOMIC DNA]</scope>
    <source>
        <strain evidence="6 7">188UL20-2</strain>
    </source>
</reference>
<dbReference type="Proteomes" id="UP000809621">
    <property type="component" value="Unassembled WGS sequence"/>
</dbReference>
<evidence type="ECO:0000313" key="6">
    <source>
        <dbReference type="EMBL" id="MBM7037224.1"/>
    </source>
</evidence>
<keyword evidence="7" id="KW-1185">Reference proteome</keyword>
<accession>A0ABS2HJL0</accession>
<keyword evidence="3" id="KW-0238">DNA-binding</keyword>
<comment type="similarity">
    <text evidence="1">Belongs to the LysR transcriptional regulatory family.</text>
</comment>
<proteinExistence type="inferred from homology"/>
<dbReference type="InterPro" id="IPR036388">
    <property type="entry name" value="WH-like_DNA-bd_sf"/>
</dbReference>